<comment type="caution">
    <text evidence="1">The sequence shown here is derived from an EMBL/GenBank/DDBJ whole genome shotgun (WGS) entry which is preliminary data.</text>
</comment>
<keyword evidence="2" id="KW-1185">Reference proteome</keyword>
<evidence type="ECO:0000313" key="1">
    <source>
        <dbReference type="EMBL" id="TYL90650.1"/>
    </source>
</evidence>
<name>A0A5D3K573_9BRAD</name>
<proteinExistence type="predicted"/>
<accession>A0A5D3K573</accession>
<organism evidence="1 2">
    <name type="scientific">Bradyrhizobium rifense</name>
    <dbReference type="NCBI Taxonomy" id="515499"/>
    <lineage>
        <taxon>Bacteria</taxon>
        <taxon>Pseudomonadati</taxon>
        <taxon>Pseudomonadota</taxon>
        <taxon>Alphaproteobacteria</taxon>
        <taxon>Hyphomicrobiales</taxon>
        <taxon>Nitrobacteraceae</taxon>
        <taxon>Bradyrhizobium</taxon>
    </lineage>
</organism>
<dbReference type="InterPro" id="IPR014347">
    <property type="entry name" value="Tautomerase/MIF_sf"/>
</dbReference>
<dbReference type="Proteomes" id="UP000324758">
    <property type="component" value="Unassembled WGS sequence"/>
</dbReference>
<protein>
    <recommendedName>
        <fullName evidence="3">4-oxalocrotonate tautomerase</fullName>
    </recommendedName>
</protein>
<evidence type="ECO:0000313" key="2">
    <source>
        <dbReference type="Proteomes" id="UP000324758"/>
    </source>
</evidence>
<gene>
    <name evidence="1" type="ORF">FXB40_31640</name>
</gene>
<reference evidence="1 2" key="1">
    <citation type="submission" date="2019-08" db="EMBL/GenBank/DDBJ databases">
        <title>Bradyrhizobium hipponensis sp. nov., a rhizobium isolated from a Lupinus angustifolius root nodule in Tunisia.</title>
        <authorList>
            <person name="Off K."/>
            <person name="Rejili M."/>
            <person name="Mars M."/>
            <person name="Brachmann A."/>
            <person name="Marin M."/>
        </authorList>
    </citation>
    <scope>NUCLEOTIDE SEQUENCE [LARGE SCALE GENOMIC DNA]</scope>
    <source>
        <strain evidence="1 2">CTAW71</strain>
    </source>
</reference>
<dbReference type="EMBL" id="VSSS01000051">
    <property type="protein sequence ID" value="TYL90650.1"/>
    <property type="molecule type" value="Genomic_DNA"/>
</dbReference>
<sequence>MPITVVATDGIFSAAAEKIMFAELTASFLRHHDLAGNAFITPNVIGEISTVPKGRSFAGGTSNDIVVVELKVPSFALASPEQKAGFIKEATDIASRAAEGRHPRERIFVNMVYAVDGLWGIGGKAYTNAELGDAVSRASAA</sequence>
<dbReference type="RefSeq" id="WP_148776012.1">
    <property type="nucleotide sequence ID" value="NZ_VSSS01000051.1"/>
</dbReference>
<evidence type="ECO:0008006" key="3">
    <source>
        <dbReference type="Google" id="ProtNLM"/>
    </source>
</evidence>
<dbReference type="Gene3D" id="3.30.429.10">
    <property type="entry name" value="Macrophage Migration Inhibitory Factor"/>
    <property type="match status" value="1"/>
</dbReference>
<dbReference type="AlphaFoldDB" id="A0A5D3K573"/>
<dbReference type="OrthoDB" id="1438441at2"/>